<dbReference type="Gene3D" id="1.20.1050.10">
    <property type="match status" value="1"/>
</dbReference>
<reference evidence="2 3" key="1">
    <citation type="submission" date="2023-04" db="EMBL/GenBank/DDBJ databases">
        <title>Genome of Basidiobolus ranarum AG-B5.</title>
        <authorList>
            <person name="Stajich J.E."/>
            <person name="Carter-House D."/>
            <person name="Gryganskyi A."/>
        </authorList>
    </citation>
    <scope>NUCLEOTIDE SEQUENCE [LARGE SCALE GENOMIC DNA]</scope>
    <source>
        <strain evidence="2 3">AG-B5</strain>
    </source>
</reference>
<keyword evidence="3" id="KW-1185">Reference proteome</keyword>
<comment type="caution">
    <text evidence="2">The sequence shown here is derived from an EMBL/GenBank/DDBJ whole genome shotgun (WGS) entry which is preliminary data.</text>
</comment>
<proteinExistence type="predicted"/>
<dbReference type="EMBL" id="JASJQH010007454">
    <property type="protein sequence ID" value="KAK9708831.1"/>
    <property type="molecule type" value="Genomic_DNA"/>
</dbReference>
<evidence type="ECO:0000313" key="2">
    <source>
        <dbReference type="EMBL" id="KAK9708831.1"/>
    </source>
</evidence>
<dbReference type="Pfam" id="PF13417">
    <property type="entry name" value="GST_N_3"/>
    <property type="match status" value="1"/>
</dbReference>
<evidence type="ECO:0000259" key="1">
    <source>
        <dbReference type="PROSITE" id="PS50404"/>
    </source>
</evidence>
<name>A0ABR2VX54_9FUNG</name>
<feature type="domain" description="GST N-terminal" evidence="1">
    <location>
        <begin position="22"/>
        <end position="114"/>
    </location>
</feature>
<dbReference type="SUPFAM" id="SSF52833">
    <property type="entry name" value="Thioredoxin-like"/>
    <property type="match status" value="1"/>
</dbReference>
<sequence>MSTKTQDMISSSFKPVVLYELVADDDHGRYFSPNTYQTHLALGYKGIPFEVVSLTLIEVTEKIPELLKSASNVLSLPSGAASTVPIIYDPNTDTMVQDSWRIAQYLDETYPKKPILHNQPNMQLLLHDLIQKDLLYVAFPMILLDVFSKLDQPSAKYFRETREKMFGKSLEEFTVKDADGQKAIVSKLRQNIAPFREAIKRSGGYLSDKANASHADFFLAGVMNLVNFGKTDYFRDMYLTLEDGTQDNTMQDFLLNMETFVKKSN</sequence>
<dbReference type="PROSITE" id="PS50404">
    <property type="entry name" value="GST_NTER"/>
    <property type="match status" value="1"/>
</dbReference>
<evidence type="ECO:0000313" key="3">
    <source>
        <dbReference type="Proteomes" id="UP001479436"/>
    </source>
</evidence>
<protein>
    <recommendedName>
        <fullName evidence="1">GST N-terminal domain-containing protein</fullName>
    </recommendedName>
</protein>
<dbReference type="InterPro" id="IPR054416">
    <property type="entry name" value="GST_UstS-like_C"/>
</dbReference>
<dbReference type="Pfam" id="PF22041">
    <property type="entry name" value="GST_C_7"/>
    <property type="match status" value="1"/>
</dbReference>
<dbReference type="InterPro" id="IPR004045">
    <property type="entry name" value="Glutathione_S-Trfase_N"/>
</dbReference>
<dbReference type="InterPro" id="IPR036249">
    <property type="entry name" value="Thioredoxin-like_sf"/>
</dbReference>
<dbReference type="Gene3D" id="3.40.30.10">
    <property type="entry name" value="Glutaredoxin"/>
    <property type="match status" value="1"/>
</dbReference>
<organism evidence="2 3">
    <name type="scientific">Basidiobolus ranarum</name>
    <dbReference type="NCBI Taxonomy" id="34480"/>
    <lineage>
        <taxon>Eukaryota</taxon>
        <taxon>Fungi</taxon>
        <taxon>Fungi incertae sedis</taxon>
        <taxon>Zoopagomycota</taxon>
        <taxon>Entomophthoromycotina</taxon>
        <taxon>Basidiobolomycetes</taxon>
        <taxon>Basidiobolales</taxon>
        <taxon>Basidiobolaceae</taxon>
        <taxon>Basidiobolus</taxon>
    </lineage>
</organism>
<gene>
    <name evidence="2" type="ORF">K7432_009409</name>
</gene>
<accession>A0ABR2VX54</accession>
<dbReference type="Proteomes" id="UP001479436">
    <property type="component" value="Unassembled WGS sequence"/>
</dbReference>